<organism evidence="2 3">
    <name type="scientific">Euzebya pacifica</name>
    <dbReference type="NCBI Taxonomy" id="1608957"/>
    <lineage>
        <taxon>Bacteria</taxon>
        <taxon>Bacillati</taxon>
        <taxon>Actinomycetota</taxon>
        <taxon>Nitriliruptoria</taxon>
        <taxon>Euzebyales</taxon>
    </lineage>
</organism>
<dbReference type="InterPro" id="IPR011009">
    <property type="entry name" value="Kinase-like_dom_sf"/>
</dbReference>
<proteinExistence type="predicted"/>
<evidence type="ECO:0000313" key="2">
    <source>
        <dbReference type="EMBL" id="AXV06880.1"/>
    </source>
</evidence>
<dbReference type="Pfam" id="PF01636">
    <property type="entry name" value="APH"/>
    <property type="match status" value="1"/>
</dbReference>
<dbReference type="PANTHER" id="PTHR11012">
    <property type="entry name" value="PROTEIN KINASE-LIKE DOMAIN-CONTAINING"/>
    <property type="match status" value="1"/>
</dbReference>
<evidence type="ECO:0000259" key="1">
    <source>
        <dbReference type="SMART" id="SM00587"/>
    </source>
</evidence>
<dbReference type="InterPro" id="IPR002575">
    <property type="entry name" value="Aminoglycoside_PTrfase"/>
</dbReference>
<reference evidence="2 3" key="1">
    <citation type="submission" date="2018-09" db="EMBL/GenBank/DDBJ databases">
        <title>Complete genome sequence of Euzebya sp. DY32-46 isolated from seawater of Pacific Ocean.</title>
        <authorList>
            <person name="Xu L."/>
            <person name="Wu Y.-H."/>
            <person name="Xu X.-W."/>
        </authorList>
    </citation>
    <scope>NUCLEOTIDE SEQUENCE [LARGE SCALE GENOMIC DNA]</scope>
    <source>
        <strain evidence="2 3">DY32-46</strain>
    </source>
</reference>
<dbReference type="EMBL" id="CP031165">
    <property type="protein sequence ID" value="AXV06880.1"/>
    <property type="molecule type" value="Genomic_DNA"/>
</dbReference>
<evidence type="ECO:0000313" key="3">
    <source>
        <dbReference type="Proteomes" id="UP000264006"/>
    </source>
</evidence>
<accession>A0A346XXD3</accession>
<dbReference type="SUPFAM" id="SSF56112">
    <property type="entry name" value="Protein kinase-like (PK-like)"/>
    <property type="match status" value="1"/>
</dbReference>
<dbReference type="PANTHER" id="PTHR11012:SF30">
    <property type="entry name" value="PROTEIN KINASE-LIKE DOMAIN-CONTAINING"/>
    <property type="match status" value="1"/>
</dbReference>
<dbReference type="SMART" id="SM00587">
    <property type="entry name" value="CHK"/>
    <property type="match status" value="1"/>
</dbReference>
<feature type="domain" description="CHK kinase-like" evidence="1">
    <location>
        <begin position="16"/>
        <end position="173"/>
    </location>
</feature>
<dbReference type="Gene3D" id="3.90.1200.10">
    <property type="match status" value="1"/>
</dbReference>
<dbReference type="Proteomes" id="UP000264006">
    <property type="component" value="Chromosome"/>
</dbReference>
<protein>
    <recommendedName>
        <fullName evidence="1">CHK kinase-like domain-containing protein</fullName>
    </recommendedName>
</protein>
<dbReference type="KEGG" id="euz:DVS28_a2198"/>
<gene>
    <name evidence="2" type="ORF">DVS28_a2198</name>
</gene>
<sequence>MPRPLALEARAEEVVLVMEDLDASGFDGRRQQVSRAELDACVSWLASFHATFMGTAPDGLWPTGTYWHLATRPDELAALDDGALKAAAPLLDHQLSATPFQTLVHGDAKVANFCFDTNTGRVAAVDFQYVGGGCGMKDLAYFIGSCLDADECERLAPDLLDRYFDVLGAALVRAGHDVDVVALEEDWRALYPVAWADFTRFLRGWSPGHWKLHRYAERLTRDAVASL</sequence>
<dbReference type="AlphaFoldDB" id="A0A346XXD3"/>
<keyword evidence="3" id="KW-1185">Reference proteome</keyword>
<dbReference type="InterPro" id="IPR015897">
    <property type="entry name" value="CHK_kinase-like"/>
</dbReference>
<name>A0A346XXD3_9ACTN</name>